<dbReference type="CDD" id="cd08760">
    <property type="entry name" value="Cyt_b561_FRRS1_like"/>
    <property type="match status" value="1"/>
</dbReference>
<evidence type="ECO:0000313" key="10">
    <source>
        <dbReference type="EMBL" id="KAK6191788.1"/>
    </source>
</evidence>
<keyword evidence="2" id="KW-0813">Transport</keyword>
<dbReference type="Gene3D" id="1.20.120.1770">
    <property type="match status" value="1"/>
</dbReference>
<dbReference type="InterPro" id="IPR015915">
    <property type="entry name" value="Kelch-typ_b-propeller"/>
</dbReference>
<dbReference type="Pfam" id="PF03188">
    <property type="entry name" value="Cytochrom_B561"/>
    <property type="match status" value="1"/>
</dbReference>
<reference evidence="10 11" key="1">
    <citation type="submission" date="2024-01" db="EMBL/GenBank/DDBJ databases">
        <title>The genome of the rayed Mediterranean limpet Patella caerulea (Linnaeus, 1758).</title>
        <authorList>
            <person name="Anh-Thu Weber A."/>
            <person name="Halstead-Nussloch G."/>
        </authorList>
    </citation>
    <scope>NUCLEOTIDE SEQUENCE [LARGE SCALE GENOMIC DNA]</scope>
    <source>
        <strain evidence="10">AATW-2023a</strain>
        <tissue evidence="10">Whole specimen</tissue>
    </source>
</reference>
<keyword evidence="11" id="KW-1185">Reference proteome</keyword>
<evidence type="ECO:0000256" key="3">
    <source>
        <dbReference type="ARBA" id="ARBA00022692"/>
    </source>
</evidence>
<evidence type="ECO:0000259" key="9">
    <source>
        <dbReference type="PROSITE" id="PS50939"/>
    </source>
</evidence>
<evidence type="ECO:0000256" key="8">
    <source>
        <dbReference type="SAM" id="SignalP"/>
    </source>
</evidence>
<dbReference type="Pfam" id="PF24681">
    <property type="entry name" value="Kelch_KLHDC2_KLHL20_DRC7"/>
    <property type="match status" value="2"/>
</dbReference>
<evidence type="ECO:0000256" key="4">
    <source>
        <dbReference type="ARBA" id="ARBA00022982"/>
    </source>
</evidence>
<gene>
    <name evidence="10" type="ORF">SNE40_003381</name>
</gene>
<protein>
    <recommendedName>
        <fullName evidence="9">Cytochrome b561 domain-containing protein</fullName>
    </recommendedName>
</protein>
<accession>A0AAN8KB39</accession>
<dbReference type="PROSITE" id="PS50939">
    <property type="entry name" value="CYTOCHROME_B561"/>
    <property type="match status" value="1"/>
</dbReference>
<feature type="chain" id="PRO_5042952058" description="Cytochrome b561 domain-containing protein" evidence="8">
    <location>
        <begin position="18"/>
        <end position="591"/>
    </location>
</feature>
<keyword evidence="5 7" id="KW-1133">Transmembrane helix</keyword>
<proteinExistence type="predicted"/>
<name>A0AAN8KB39_PATCE</name>
<feature type="transmembrane region" description="Helical" evidence="7">
    <location>
        <begin position="383"/>
        <end position="406"/>
    </location>
</feature>
<evidence type="ECO:0000256" key="6">
    <source>
        <dbReference type="ARBA" id="ARBA00023136"/>
    </source>
</evidence>
<feature type="domain" description="Cytochrome b561" evidence="9">
    <location>
        <begin position="347"/>
        <end position="552"/>
    </location>
</feature>
<evidence type="ECO:0000256" key="7">
    <source>
        <dbReference type="SAM" id="Phobius"/>
    </source>
</evidence>
<evidence type="ECO:0000313" key="11">
    <source>
        <dbReference type="Proteomes" id="UP001347796"/>
    </source>
</evidence>
<keyword evidence="3 7" id="KW-0812">Transmembrane</keyword>
<dbReference type="GO" id="GO:0016020">
    <property type="term" value="C:membrane"/>
    <property type="evidence" value="ECO:0007669"/>
    <property type="project" value="UniProtKB-SubCell"/>
</dbReference>
<dbReference type="PANTHER" id="PTHR23130:SF171">
    <property type="entry name" value="OS01G0895300 PROTEIN"/>
    <property type="match status" value="1"/>
</dbReference>
<dbReference type="Gene3D" id="2.120.10.80">
    <property type="entry name" value="Kelch-type beta propeller"/>
    <property type="match status" value="2"/>
</dbReference>
<evidence type="ECO:0000256" key="1">
    <source>
        <dbReference type="ARBA" id="ARBA00004370"/>
    </source>
</evidence>
<dbReference type="SUPFAM" id="SSF117281">
    <property type="entry name" value="Kelch motif"/>
    <property type="match status" value="1"/>
</dbReference>
<feature type="transmembrane region" description="Helical" evidence="7">
    <location>
        <begin position="418"/>
        <end position="440"/>
    </location>
</feature>
<feature type="signal peptide" evidence="8">
    <location>
        <begin position="1"/>
        <end position="17"/>
    </location>
</feature>
<keyword evidence="8" id="KW-0732">Signal</keyword>
<keyword evidence="4" id="KW-0249">Electron transport</keyword>
<comment type="subcellular location">
    <subcellularLocation>
        <location evidence="1">Membrane</location>
    </subcellularLocation>
</comment>
<dbReference type="AlphaFoldDB" id="A0AAN8KB39"/>
<feature type="transmembrane region" description="Helical" evidence="7">
    <location>
        <begin position="495"/>
        <end position="517"/>
    </location>
</feature>
<dbReference type="Proteomes" id="UP001347796">
    <property type="component" value="Unassembled WGS sequence"/>
</dbReference>
<feature type="transmembrane region" description="Helical" evidence="7">
    <location>
        <begin position="452"/>
        <end position="474"/>
    </location>
</feature>
<feature type="transmembrane region" description="Helical" evidence="7">
    <location>
        <begin position="523"/>
        <end position="542"/>
    </location>
</feature>
<dbReference type="PANTHER" id="PTHR23130">
    <property type="entry name" value="CYTOCHROME B561 AND DOMON DOMAIN-CONTAINING PROTEIN"/>
    <property type="match status" value="1"/>
</dbReference>
<keyword evidence="6 7" id="KW-0472">Membrane</keyword>
<dbReference type="SMART" id="SM00665">
    <property type="entry name" value="B561"/>
    <property type="match status" value="1"/>
</dbReference>
<evidence type="ECO:0000256" key="5">
    <source>
        <dbReference type="ARBA" id="ARBA00022989"/>
    </source>
</evidence>
<evidence type="ECO:0000256" key="2">
    <source>
        <dbReference type="ARBA" id="ARBA00022448"/>
    </source>
</evidence>
<comment type="caution">
    <text evidence="10">The sequence shown here is derived from an EMBL/GenBank/DDBJ whole genome shotgun (WGS) entry which is preliminary data.</text>
</comment>
<dbReference type="EMBL" id="JAZGQO010000002">
    <property type="protein sequence ID" value="KAK6191788.1"/>
    <property type="molecule type" value="Genomic_DNA"/>
</dbReference>
<organism evidence="10 11">
    <name type="scientific">Patella caerulea</name>
    <name type="common">Rayed Mediterranean limpet</name>
    <dbReference type="NCBI Taxonomy" id="87958"/>
    <lineage>
        <taxon>Eukaryota</taxon>
        <taxon>Metazoa</taxon>
        <taxon>Spiralia</taxon>
        <taxon>Lophotrochozoa</taxon>
        <taxon>Mollusca</taxon>
        <taxon>Gastropoda</taxon>
        <taxon>Patellogastropoda</taxon>
        <taxon>Patelloidea</taxon>
        <taxon>Patellidae</taxon>
        <taxon>Patella</taxon>
    </lineage>
</organism>
<dbReference type="InterPro" id="IPR006593">
    <property type="entry name" value="Cyt_b561/ferric_Rdtase_TM"/>
</dbReference>
<sequence>MKIAALIIVLLSKSVEGQLKWERLDRGIGDAPSPRRDMGFGYDAVRDRLVLFGGKPGPLQDTWIYEFSTGKWRMVTVSSRPPARFSMVSGVSGDFFYIATGEGKNKEFFSDIWRFDLRLEVWEEIPTQSRPDFYSQVEWQARNTTWIGPEPRYGAAGGIYANGGEQLYVALGFSTVRYHNTYSYDTRQLRWHLEYCRDCNSYNPSYPHARCLHAGTMIDKDEMVIFGGCLGGGGSGGPCPAGDSWLFNGKSKYWKRLPDCASPRMYGVMANLPSAVNRRRVVLYGGLDKSDQVIRTNEIKDDQVAVYDPDSNSWSVRKTLPFNSSIPVPSWRASVGMATGKNGIYMFGGINKMTKNPMNDLWVLRGDVTDADKSEQLECTKYFMNYITVHGILMAIGWGFFLQWGAFIARYLKCKNPIWFYLHVTFQIFGLCCAIAGLVMGILSVPFGHVKFVHSIVGIVVMILGVLQPINALIRPHKTQPDESKTFRRRLWECVHHFGGRAGLILALVNISLGVFLAVTDQLIWSLWFGYLCAIVLVYILAESIRGLIGRSRNCKGEKGTKQPKHMLDGYDNDNYKHDIYVNTTSESVHL</sequence>